<dbReference type="EMBL" id="MU858091">
    <property type="protein sequence ID" value="KAK4214612.1"/>
    <property type="molecule type" value="Genomic_DNA"/>
</dbReference>
<dbReference type="Gene3D" id="3.20.20.70">
    <property type="entry name" value="Aldolase class I"/>
    <property type="match status" value="1"/>
</dbReference>
<evidence type="ECO:0000259" key="4">
    <source>
        <dbReference type="Pfam" id="PF03537"/>
    </source>
</evidence>
<dbReference type="PANTHER" id="PTHR35273:SF2">
    <property type="entry name" value="ALPHA-GALACTOSIDASE"/>
    <property type="match status" value="1"/>
</dbReference>
<dbReference type="PANTHER" id="PTHR35273">
    <property type="entry name" value="ALPHA-1,4 POLYGALACTOSAMINIDASE, PUTATIVE (AFU_ORTHOLOGUE AFUA_3G07890)-RELATED"/>
    <property type="match status" value="1"/>
</dbReference>
<evidence type="ECO:0000256" key="2">
    <source>
        <dbReference type="ARBA" id="ARBA00012755"/>
    </source>
</evidence>
<comment type="caution">
    <text evidence="5">The sequence shown here is derived from an EMBL/GenBank/DDBJ whole genome shotgun (WGS) entry which is preliminary data.</text>
</comment>
<evidence type="ECO:0000256" key="3">
    <source>
        <dbReference type="SAM" id="SignalP"/>
    </source>
</evidence>
<feature type="signal peptide" evidence="3">
    <location>
        <begin position="1"/>
        <end position="18"/>
    </location>
</feature>
<proteinExistence type="predicted"/>
<reference evidence="5" key="1">
    <citation type="journal article" date="2023" name="Mol. Phylogenet. Evol.">
        <title>Genome-scale phylogeny and comparative genomics of the fungal order Sordariales.</title>
        <authorList>
            <person name="Hensen N."/>
            <person name="Bonometti L."/>
            <person name="Westerberg I."/>
            <person name="Brannstrom I.O."/>
            <person name="Guillou S."/>
            <person name="Cros-Aarteil S."/>
            <person name="Calhoun S."/>
            <person name="Haridas S."/>
            <person name="Kuo A."/>
            <person name="Mondo S."/>
            <person name="Pangilinan J."/>
            <person name="Riley R."/>
            <person name="LaButti K."/>
            <person name="Andreopoulos B."/>
            <person name="Lipzen A."/>
            <person name="Chen C."/>
            <person name="Yan M."/>
            <person name="Daum C."/>
            <person name="Ng V."/>
            <person name="Clum A."/>
            <person name="Steindorff A."/>
            <person name="Ohm R.A."/>
            <person name="Martin F."/>
            <person name="Silar P."/>
            <person name="Natvig D.O."/>
            <person name="Lalanne C."/>
            <person name="Gautier V."/>
            <person name="Ament-Velasquez S.L."/>
            <person name="Kruys A."/>
            <person name="Hutchinson M.I."/>
            <person name="Powell A.J."/>
            <person name="Barry K."/>
            <person name="Miller A.N."/>
            <person name="Grigoriev I.V."/>
            <person name="Debuchy R."/>
            <person name="Gladieux P."/>
            <person name="Hiltunen Thoren M."/>
            <person name="Johannesson H."/>
        </authorList>
    </citation>
    <scope>NUCLEOTIDE SEQUENCE</scope>
    <source>
        <strain evidence="5">PSN293</strain>
    </source>
</reference>
<sequence>MKQSKSCIIPLLATGAAAQVVKPANFVPGVKWQIDIMASLDITKTLTPTDALVWDLDLYHLQRHPDIITTLRSKIPNVSIICYFNAGLAQPSDCDWDTVWQKPEYKSLLGNSYDPPFSEEKWINIRNTTAIDLLKNRVTTAANLGCDGVDPDNIDGYSADTGFNLNQQDYIKLMTTLATTAHGLKTKRGNTLLIGQKNAPELVSSLNSVLDFAVLEDCKNLRNEADRAFCADFQPYITQNKPVFSIEYPTSLRNKNSPQQCNTSGANSAQYTASCEIDSAVGGKRGNFKFSEILKLRDGADESEHGELNGCTQYCGQGQGKGVVVTPVNEEIDGDECKPVSKSFKLMAREFAA</sequence>
<dbReference type="InterPro" id="IPR013785">
    <property type="entry name" value="Aldolase_TIM"/>
</dbReference>
<evidence type="ECO:0000313" key="6">
    <source>
        <dbReference type="Proteomes" id="UP001301769"/>
    </source>
</evidence>
<gene>
    <name evidence="5" type="ORF">QBC37DRAFT_314054</name>
</gene>
<keyword evidence="6" id="KW-1185">Reference proteome</keyword>
<dbReference type="GO" id="GO:0004557">
    <property type="term" value="F:alpha-galactosidase activity"/>
    <property type="evidence" value="ECO:0007669"/>
    <property type="project" value="UniProtKB-EC"/>
</dbReference>
<evidence type="ECO:0000256" key="1">
    <source>
        <dbReference type="ARBA" id="ARBA00001255"/>
    </source>
</evidence>
<keyword evidence="5" id="KW-0378">Hydrolase</keyword>
<keyword evidence="3" id="KW-0732">Signal</keyword>
<feature type="domain" description="Glycoside-hydrolase family GH114 TIM-barrel" evidence="4">
    <location>
        <begin position="32"/>
        <end position="266"/>
    </location>
</feature>
<feature type="chain" id="PRO_5042991823" description="alpha-galactosidase" evidence="3">
    <location>
        <begin position="19"/>
        <end position="353"/>
    </location>
</feature>
<dbReference type="SUPFAM" id="SSF51445">
    <property type="entry name" value="(Trans)glycosidases"/>
    <property type="match status" value="1"/>
</dbReference>
<dbReference type="InterPro" id="IPR017853">
    <property type="entry name" value="GH"/>
</dbReference>
<comment type="catalytic activity">
    <reaction evidence="1">
        <text>Hydrolysis of terminal, non-reducing alpha-D-galactose residues in alpha-D-galactosides, including galactose oligosaccharides, galactomannans and galactolipids.</text>
        <dbReference type="EC" id="3.2.1.22"/>
    </reaction>
</comment>
<name>A0AAN7B950_9PEZI</name>
<reference evidence="5" key="2">
    <citation type="submission" date="2023-05" db="EMBL/GenBank/DDBJ databases">
        <authorList>
            <consortium name="Lawrence Berkeley National Laboratory"/>
            <person name="Steindorff A."/>
            <person name="Hensen N."/>
            <person name="Bonometti L."/>
            <person name="Westerberg I."/>
            <person name="Brannstrom I.O."/>
            <person name="Guillou S."/>
            <person name="Cros-Aarteil S."/>
            <person name="Calhoun S."/>
            <person name="Haridas S."/>
            <person name="Kuo A."/>
            <person name="Mondo S."/>
            <person name="Pangilinan J."/>
            <person name="Riley R."/>
            <person name="Labutti K."/>
            <person name="Andreopoulos B."/>
            <person name="Lipzen A."/>
            <person name="Chen C."/>
            <person name="Yanf M."/>
            <person name="Daum C."/>
            <person name="Ng V."/>
            <person name="Clum A."/>
            <person name="Ohm R."/>
            <person name="Martin F."/>
            <person name="Silar P."/>
            <person name="Natvig D."/>
            <person name="Lalanne C."/>
            <person name="Gautier V."/>
            <person name="Ament-Velasquez S.L."/>
            <person name="Kruys A."/>
            <person name="Hutchinson M.I."/>
            <person name="Powell A.J."/>
            <person name="Barry K."/>
            <person name="Miller A.N."/>
            <person name="Grigoriev I.V."/>
            <person name="Debuchy R."/>
            <person name="Gladieux P."/>
            <person name="Thoren M.H."/>
            <person name="Johannesson H."/>
        </authorList>
    </citation>
    <scope>NUCLEOTIDE SEQUENCE</scope>
    <source>
        <strain evidence="5">PSN293</strain>
    </source>
</reference>
<evidence type="ECO:0000313" key="5">
    <source>
        <dbReference type="EMBL" id="KAK4214612.1"/>
    </source>
</evidence>
<dbReference type="Pfam" id="PF03537">
    <property type="entry name" value="Glyco_hydro_114"/>
    <property type="match status" value="1"/>
</dbReference>
<dbReference type="AlphaFoldDB" id="A0AAN7B950"/>
<organism evidence="5 6">
    <name type="scientific">Rhypophila decipiens</name>
    <dbReference type="NCBI Taxonomy" id="261697"/>
    <lineage>
        <taxon>Eukaryota</taxon>
        <taxon>Fungi</taxon>
        <taxon>Dikarya</taxon>
        <taxon>Ascomycota</taxon>
        <taxon>Pezizomycotina</taxon>
        <taxon>Sordariomycetes</taxon>
        <taxon>Sordariomycetidae</taxon>
        <taxon>Sordariales</taxon>
        <taxon>Naviculisporaceae</taxon>
        <taxon>Rhypophila</taxon>
    </lineage>
</organism>
<accession>A0AAN7B950</accession>
<dbReference type="Proteomes" id="UP001301769">
    <property type="component" value="Unassembled WGS sequence"/>
</dbReference>
<protein>
    <recommendedName>
        <fullName evidence="2">alpha-galactosidase</fullName>
        <ecNumber evidence="2">3.2.1.22</ecNumber>
    </recommendedName>
</protein>
<dbReference type="InterPro" id="IPR004352">
    <property type="entry name" value="GH114_TIM-barrel"/>
</dbReference>
<dbReference type="EC" id="3.2.1.22" evidence="2"/>